<comment type="caution">
    <text evidence="13">The sequence shown here is derived from an EMBL/GenBank/DDBJ whole genome shotgun (WGS) entry which is preliminary data.</text>
</comment>
<feature type="transmembrane region" description="Helical" evidence="12">
    <location>
        <begin position="121"/>
        <end position="141"/>
    </location>
</feature>
<feature type="transmembrane region" description="Helical" evidence="12">
    <location>
        <begin position="329"/>
        <end position="346"/>
    </location>
</feature>
<dbReference type="AlphaFoldDB" id="A0A072NXC7"/>
<keyword evidence="5" id="KW-1003">Cell membrane</keyword>
<comment type="subcellular location">
    <subcellularLocation>
        <location evidence="2">Cell membrane</location>
        <topology evidence="2">Multi-pass membrane protein</topology>
    </subcellularLocation>
</comment>
<dbReference type="OrthoDB" id="263957at2759"/>
<feature type="transmembrane region" description="Helical" evidence="12">
    <location>
        <begin position="358"/>
        <end position="376"/>
    </location>
</feature>
<feature type="transmembrane region" description="Helical" evidence="12">
    <location>
        <begin position="90"/>
        <end position="109"/>
    </location>
</feature>
<proteinExistence type="predicted"/>
<protein>
    <recommendedName>
        <fullName evidence="3">Molybdate-anion transporter</fullName>
    </recommendedName>
    <alternativeName>
        <fullName evidence="10">Major facilitator superfamily domain-containing protein 5</fullName>
    </alternativeName>
    <alternativeName>
        <fullName evidence="11">Molybdate transporter 2 homolog</fullName>
    </alternativeName>
</protein>
<evidence type="ECO:0000256" key="6">
    <source>
        <dbReference type="ARBA" id="ARBA00022692"/>
    </source>
</evidence>
<accession>A0A072NXC7</accession>
<evidence type="ECO:0000256" key="4">
    <source>
        <dbReference type="ARBA" id="ARBA00022448"/>
    </source>
</evidence>
<dbReference type="GeneID" id="25286754"/>
<dbReference type="GO" id="GO:0006811">
    <property type="term" value="P:monoatomic ion transport"/>
    <property type="evidence" value="ECO:0007669"/>
    <property type="project" value="UniProtKB-KW"/>
</dbReference>
<keyword evidence="14" id="KW-1185">Reference proteome</keyword>
<dbReference type="RefSeq" id="XP_013254821.1">
    <property type="nucleotide sequence ID" value="XM_013399367.1"/>
</dbReference>
<dbReference type="SUPFAM" id="SSF103473">
    <property type="entry name" value="MFS general substrate transporter"/>
    <property type="match status" value="1"/>
</dbReference>
<dbReference type="InterPro" id="IPR036259">
    <property type="entry name" value="MFS_trans_sf"/>
</dbReference>
<dbReference type="STRING" id="1182545.A0A072NXC7"/>
<evidence type="ECO:0000256" key="1">
    <source>
        <dbReference type="ARBA" id="ARBA00003019"/>
    </source>
</evidence>
<evidence type="ECO:0000256" key="5">
    <source>
        <dbReference type="ARBA" id="ARBA00022475"/>
    </source>
</evidence>
<dbReference type="Pfam" id="PF05631">
    <property type="entry name" value="MFS_5"/>
    <property type="match status" value="2"/>
</dbReference>
<name>A0A072NXC7_9EURO</name>
<keyword evidence="9 12" id="KW-0472">Membrane</keyword>
<feature type="transmembrane region" description="Helical" evidence="12">
    <location>
        <begin position="263"/>
        <end position="285"/>
    </location>
</feature>
<reference evidence="13 14" key="1">
    <citation type="submission" date="2013-03" db="EMBL/GenBank/DDBJ databases">
        <title>The Genome Sequence of Exophiala aquamarina CBS 119918.</title>
        <authorList>
            <consortium name="The Broad Institute Genomics Platform"/>
            <person name="Cuomo C."/>
            <person name="de Hoog S."/>
            <person name="Gorbushina A."/>
            <person name="Walker B."/>
            <person name="Young S.K."/>
            <person name="Zeng Q."/>
            <person name="Gargeya S."/>
            <person name="Fitzgerald M."/>
            <person name="Haas B."/>
            <person name="Abouelleil A."/>
            <person name="Allen A.W."/>
            <person name="Alvarado L."/>
            <person name="Arachchi H.M."/>
            <person name="Berlin A.M."/>
            <person name="Chapman S.B."/>
            <person name="Gainer-Dewar J."/>
            <person name="Goldberg J."/>
            <person name="Griggs A."/>
            <person name="Gujja S."/>
            <person name="Hansen M."/>
            <person name="Howarth C."/>
            <person name="Imamovic A."/>
            <person name="Ireland A."/>
            <person name="Larimer J."/>
            <person name="McCowan C."/>
            <person name="Murphy C."/>
            <person name="Pearson M."/>
            <person name="Poon T.W."/>
            <person name="Priest M."/>
            <person name="Roberts A."/>
            <person name="Saif S."/>
            <person name="Shea T."/>
            <person name="Sisk P."/>
            <person name="Sykes S."/>
            <person name="Wortman J."/>
            <person name="Nusbaum C."/>
            <person name="Birren B."/>
        </authorList>
    </citation>
    <scope>NUCLEOTIDE SEQUENCE [LARGE SCALE GENOMIC DNA]</scope>
    <source>
        <strain evidence="13 14">CBS 119918</strain>
    </source>
</reference>
<dbReference type="EMBL" id="AMGV01000019">
    <property type="protein sequence ID" value="KEF52231.1"/>
    <property type="molecule type" value="Genomic_DNA"/>
</dbReference>
<evidence type="ECO:0000313" key="14">
    <source>
        <dbReference type="Proteomes" id="UP000027920"/>
    </source>
</evidence>
<dbReference type="PANTHER" id="PTHR23516">
    <property type="entry name" value="SAM (S-ADENOSYL METHIONINE) TRANSPORTER"/>
    <property type="match status" value="1"/>
</dbReference>
<dbReference type="VEuPathDB" id="FungiDB:A1O9_11858"/>
<evidence type="ECO:0000256" key="2">
    <source>
        <dbReference type="ARBA" id="ARBA00004651"/>
    </source>
</evidence>
<dbReference type="HOGENOM" id="CLU_034007_0_0_1"/>
<dbReference type="PANTHER" id="PTHR23516:SF1">
    <property type="entry name" value="MOLYBDATE-ANION TRANSPORTER"/>
    <property type="match status" value="1"/>
</dbReference>
<feature type="transmembrane region" description="Helical" evidence="12">
    <location>
        <begin position="194"/>
        <end position="214"/>
    </location>
</feature>
<evidence type="ECO:0000256" key="11">
    <source>
        <dbReference type="ARBA" id="ARBA00032555"/>
    </source>
</evidence>
<keyword evidence="4" id="KW-0813">Transport</keyword>
<evidence type="ECO:0000256" key="12">
    <source>
        <dbReference type="SAM" id="Phobius"/>
    </source>
</evidence>
<evidence type="ECO:0000256" key="10">
    <source>
        <dbReference type="ARBA" id="ARBA00030646"/>
    </source>
</evidence>
<dbReference type="Proteomes" id="UP000027920">
    <property type="component" value="Unassembled WGS sequence"/>
</dbReference>
<evidence type="ECO:0000256" key="7">
    <source>
        <dbReference type="ARBA" id="ARBA00022989"/>
    </source>
</evidence>
<dbReference type="GO" id="GO:0015098">
    <property type="term" value="F:molybdate ion transmembrane transporter activity"/>
    <property type="evidence" value="ECO:0007669"/>
    <property type="project" value="InterPro"/>
</dbReference>
<keyword evidence="8" id="KW-0406">Ion transport</keyword>
<gene>
    <name evidence="13" type="ORF">A1O9_11858</name>
</gene>
<evidence type="ECO:0000256" key="8">
    <source>
        <dbReference type="ARBA" id="ARBA00023065"/>
    </source>
</evidence>
<dbReference type="InterPro" id="IPR008509">
    <property type="entry name" value="MOT2/MFSD5"/>
</dbReference>
<keyword evidence="7 12" id="KW-1133">Transmembrane helix</keyword>
<evidence type="ECO:0000313" key="13">
    <source>
        <dbReference type="EMBL" id="KEF52231.1"/>
    </source>
</evidence>
<feature type="transmembrane region" description="Helical" evidence="12">
    <location>
        <begin position="234"/>
        <end position="257"/>
    </location>
</feature>
<dbReference type="GO" id="GO:0005886">
    <property type="term" value="C:plasma membrane"/>
    <property type="evidence" value="ECO:0007669"/>
    <property type="project" value="UniProtKB-SubCell"/>
</dbReference>
<evidence type="ECO:0000256" key="9">
    <source>
        <dbReference type="ARBA" id="ARBA00023136"/>
    </source>
</evidence>
<comment type="function">
    <text evidence="1">Mediates high-affinity intracellular uptake of the rare oligo-element molybdenum.</text>
</comment>
<organism evidence="13 14">
    <name type="scientific">Exophiala aquamarina CBS 119918</name>
    <dbReference type="NCBI Taxonomy" id="1182545"/>
    <lineage>
        <taxon>Eukaryota</taxon>
        <taxon>Fungi</taxon>
        <taxon>Dikarya</taxon>
        <taxon>Ascomycota</taxon>
        <taxon>Pezizomycotina</taxon>
        <taxon>Eurotiomycetes</taxon>
        <taxon>Chaetothyriomycetidae</taxon>
        <taxon>Chaetothyriales</taxon>
        <taxon>Herpotrichiellaceae</taxon>
        <taxon>Exophiala</taxon>
    </lineage>
</organism>
<dbReference type="Gene3D" id="1.20.1250.20">
    <property type="entry name" value="MFS general substrate transporter like domains"/>
    <property type="match status" value="1"/>
</dbReference>
<keyword evidence="6 12" id="KW-0812">Transmembrane</keyword>
<feature type="transmembrane region" description="Helical" evidence="12">
    <location>
        <begin position="292"/>
        <end position="309"/>
    </location>
</feature>
<sequence>MSGFLAAAISATFVGSLADLHGRRLACQCFCVTYSACCLSILSDNIFVLFIGRVLGGVSTTLLYSVFESWLVTEFHRQCLDEAGGSLKDIFGLMTTLNSIIAIIAGLVAQGVADSIGTQKAPFMTAVLCLILAFLAISQTWGENHGHAENLDTLLKAPHRSDISGFNALKRGKQGGLSVSVYLLSVFRALDKRLWALTITSCFFEGSLFLWIFFKFPALRLSHQLAGRGSDLPFGVIFADLMCAMMLGSRFFTWYSAQPLGGWIVSPAMMLVISQLVASCCFIIPTLWRNEAVTFWCFCVFEMCCGVYFPTMGNLKEKIVDDNIRAKIYGILRLPLNLFVVIGLGLTQDGERHRDNMFIICSMALATAGATVRSLLGD</sequence>
<evidence type="ECO:0000256" key="3">
    <source>
        <dbReference type="ARBA" id="ARBA00021242"/>
    </source>
</evidence>